<protein>
    <submittedName>
        <fullName evidence="3">5-methylcytosine-specific restriction protein B</fullName>
        <ecNumber evidence="3">3.1.21.-</ecNumber>
    </submittedName>
</protein>
<evidence type="ECO:0000313" key="4">
    <source>
        <dbReference type="Proteomes" id="UP001549019"/>
    </source>
</evidence>
<dbReference type="EMBL" id="JBDZDV010000005">
    <property type="protein sequence ID" value="MET3111593.1"/>
    <property type="molecule type" value="Genomic_DNA"/>
</dbReference>
<dbReference type="EC" id="3.1.21.-" evidence="3"/>
<keyword evidence="1" id="KW-0175">Coiled coil</keyword>
<dbReference type="Proteomes" id="UP001549019">
    <property type="component" value="Unassembled WGS sequence"/>
</dbReference>
<dbReference type="GO" id="GO:0016787">
    <property type="term" value="F:hydrolase activity"/>
    <property type="evidence" value="ECO:0007669"/>
    <property type="project" value="UniProtKB-KW"/>
</dbReference>
<dbReference type="PANTHER" id="PTHR37291:SF1">
    <property type="entry name" value="TYPE IV METHYL-DIRECTED RESTRICTION ENZYME ECOKMCRB SUBUNIT"/>
    <property type="match status" value="1"/>
</dbReference>
<dbReference type="InterPro" id="IPR052934">
    <property type="entry name" value="Methyl-DNA_Rec/Restrict_Enz"/>
</dbReference>
<dbReference type="InterPro" id="IPR003593">
    <property type="entry name" value="AAA+_ATPase"/>
</dbReference>
<dbReference type="InterPro" id="IPR011704">
    <property type="entry name" value="ATPase_dyneun-rel_AAA"/>
</dbReference>
<keyword evidence="4" id="KW-1185">Reference proteome</keyword>
<organism evidence="3 4">
    <name type="scientific">Salinicoccus halitifaciens</name>
    <dbReference type="NCBI Taxonomy" id="1073415"/>
    <lineage>
        <taxon>Bacteria</taxon>
        <taxon>Bacillati</taxon>
        <taxon>Bacillota</taxon>
        <taxon>Bacilli</taxon>
        <taxon>Bacillales</taxon>
        <taxon>Staphylococcaceae</taxon>
        <taxon>Salinicoccus</taxon>
    </lineage>
</organism>
<feature type="coiled-coil region" evidence="1">
    <location>
        <begin position="639"/>
        <end position="666"/>
    </location>
</feature>
<dbReference type="Pfam" id="PF07728">
    <property type="entry name" value="AAA_5"/>
    <property type="match status" value="1"/>
</dbReference>
<dbReference type="CDD" id="cd00009">
    <property type="entry name" value="AAA"/>
    <property type="match status" value="1"/>
</dbReference>
<dbReference type="Gene3D" id="3.40.50.300">
    <property type="entry name" value="P-loop containing nucleotide triphosphate hydrolases"/>
    <property type="match status" value="1"/>
</dbReference>
<feature type="domain" description="AAA+ ATPase" evidence="2">
    <location>
        <begin position="457"/>
        <end position="646"/>
    </location>
</feature>
<dbReference type="PANTHER" id="PTHR37291">
    <property type="entry name" value="5-METHYLCYTOSINE-SPECIFIC RESTRICTION ENZYME B"/>
    <property type="match status" value="1"/>
</dbReference>
<sequence>MSNYIDKNFFFVGTTIDGKDYTNEFVENNEWRLGWEGNEDDDHYQSMRTYYDQMREGDYIILKASYTRKNNLPFFNPNNKTASVMRIKAVGIIKENLKDGHTIKVDWFGDYRTTMKEWYFYTSRFAIWMLDYKSDSRNSHLIEFALNDVEQDYSIFLYRDYWKNQFYTDEQFREFETLQQEQESENQFAWVHFYQEFADKLRPYFNDRGALIEKVIETYKAINMKLPTLERERNIVDIDPFTIFALFNKGITDKNRIRIIQGFKEEFSVDAEVPESFDGIPVVNNMAATFYYFKGDRDEYDIDNLWAVFNSALDYEKSYSEESKGQFVEDFDTVIRQKGMRWNLTMGLYWIRPEAFINLDAKNRAFISSDENMASEFVSKFGHITKMPSGEEYLSIIEAARASLKSSRYKYSTFPELSFQAWHSTQKPNEDRGETEALHEVSLEDIELSGYAGKLVSSKNIILRGAPGTGKTYLARNIAAEVASSGRVTSFDELDENFKSNIEFIQFHPSYDYTDFVEGFRPTIDEETGEMRYEIIPGIFKEFILKAISRQSSGDQFVFIIDEINRGEISKIFGELFFAIDPGYRGRSGAVRTQYSSFNDENKFLYIPENVYIIGTMNDIDRSVESFDFAMRRRFRFIEVTAESQLAMLEDKVDSYEEAVSRLLRLNNAISEVEGLNSHYHIGPSYFLKLNDINNDYDLLWQDYLEPLLEEYVRGFFDEMSILSRLKAAYDGSLSENDYEN</sequence>
<evidence type="ECO:0000256" key="1">
    <source>
        <dbReference type="SAM" id="Coils"/>
    </source>
</evidence>
<dbReference type="RefSeq" id="WP_230821315.1">
    <property type="nucleotide sequence ID" value="NZ_JAJNCU010000002.1"/>
</dbReference>
<comment type="caution">
    <text evidence="3">The sequence shown here is derived from an EMBL/GenBank/DDBJ whole genome shotgun (WGS) entry which is preliminary data.</text>
</comment>
<name>A0ABV2EAX9_9STAP</name>
<dbReference type="SMART" id="SM00382">
    <property type="entry name" value="AAA"/>
    <property type="match status" value="1"/>
</dbReference>
<reference evidence="3 4" key="1">
    <citation type="submission" date="2024-05" db="EMBL/GenBank/DDBJ databases">
        <title>Genomic Encyclopedia of Type Strains, Phase IV (KMG-IV): sequencing the most valuable type-strain genomes for metagenomic binning, comparative biology and taxonomic classification.</title>
        <authorList>
            <person name="Goeker M."/>
        </authorList>
    </citation>
    <scope>NUCLEOTIDE SEQUENCE [LARGE SCALE GENOMIC DNA]</scope>
    <source>
        <strain evidence="3 4">DSM 25286</strain>
    </source>
</reference>
<evidence type="ECO:0000259" key="2">
    <source>
        <dbReference type="SMART" id="SM00382"/>
    </source>
</evidence>
<dbReference type="InterPro" id="IPR027417">
    <property type="entry name" value="P-loop_NTPase"/>
</dbReference>
<evidence type="ECO:0000313" key="3">
    <source>
        <dbReference type="EMBL" id="MET3111593.1"/>
    </source>
</evidence>
<accession>A0ABV2EAX9</accession>
<keyword evidence="3" id="KW-0378">Hydrolase</keyword>
<dbReference type="SUPFAM" id="SSF52540">
    <property type="entry name" value="P-loop containing nucleoside triphosphate hydrolases"/>
    <property type="match status" value="1"/>
</dbReference>
<proteinExistence type="predicted"/>
<gene>
    <name evidence="3" type="ORF">ABHD89_002008</name>
</gene>